<name>A0A078I1V4_BRANA</name>
<dbReference type="Proteomes" id="UP000028999">
    <property type="component" value="Unassembled WGS sequence"/>
</dbReference>
<dbReference type="Gene3D" id="3.90.1150.10">
    <property type="entry name" value="Aspartate Aminotransferase, domain 1"/>
    <property type="match status" value="1"/>
</dbReference>
<organism evidence="3 4">
    <name type="scientific">Brassica napus</name>
    <name type="common">Rape</name>
    <dbReference type="NCBI Taxonomy" id="3708"/>
    <lineage>
        <taxon>Eukaryota</taxon>
        <taxon>Viridiplantae</taxon>
        <taxon>Streptophyta</taxon>
        <taxon>Embryophyta</taxon>
        <taxon>Tracheophyta</taxon>
        <taxon>Spermatophyta</taxon>
        <taxon>Magnoliopsida</taxon>
        <taxon>eudicotyledons</taxon>
        <taxon>Gunneridae</taxon>
        <taxon>Pentapetalae</taxon>
        <taxon>rosids</taxon>
        <taxon>malvids</taxon>
        <taxon>Brassicales</taxon>
        <taxon>Brassicaceae</taxon>
        <taxon>Brassiceae</taxon>
        <taxon>Brassica</taxon>
    </lineage>
</organism>
<dbReference type="EMBL" id="LK032561">
    <property type="protein sequence ID" value="CDY43579.1"/>
    <property type="molecule type" value="Genomic_DNA"/>
</dbReference>
<dbReference type="Gene3D" id="3.40.640.10">
    <property type="entry name" value="Type I PLP-dependent aspartate aminotransferase-like (Major domain)"/>
    <property type="match status" value="1"/>
</dbReference>
<gene>
    <name evidence="3" type="primary">BnaC02g16760D</name>
    <name evidence="2" type="ORF">DARMORV10_C02P64440.1</name>
    <name evidence="3" type="ORF">GSBRNA2T00076882001</name>
</gene>
<sequence>MHFGTLILKREVTVIVRITTPLKTNVRRRPQNAIADIQESHGQYEKNPYDEIKNLNGMIQMGVVENQLCFDLIESWLAKNPDAASFKRNVNNPFRELALFQYYHGMPEFKNHIIKWLSSQLSSSSLFSLLCSTLTNASAPSTPTSVYLGEISVEVSQPHHHQSRLRRGTSGATAPGPSPLRAQARVSPYINS</sequence>
<evidence type="ECO:0000313" key="2">
    <source>
        <dbReference type="EMBL" id="CAF1922141.1"/>
    </source>
</evidence>
<dbReference type="Gramene" id="CDY43579">
    <property type="protein sequence ID" value="CDY43579"/>
    <property type="gene ID" value="GSBRNA2T00076882001"/>
</dbReference>
<protein>
    <submittedName>
        <fullName evidence="2">(rape) hypothetical protein</fullName>
    </submittedName>
    <submittedName>
        <fullName evidence="3">BnaC02g16760D protein</fullName>
    </submittedName>
</protein>
<dbReference type="STRING" id="3708.A0A078I1V4"/>
<reference evidence="3" key="2">
    <citation type="submission" date="2014-06" db="EMBL/GenBank/DDBJ databases">
        <authorList>
            <person name="Genoscope - CEA"/>
        </authorList>
    </citation>
    <scope>NUCLEOTIDE SEQUENCE</scope>
</reference>
<dbReference type="InterPro" id="IPR015422">
    <property type="entry name" value="PyrdxlP-dep_Trfase_small"/>
</dbReference>
<evidence type="ECO:0000313" key="3">
    <source>
        <dbReference type="EMBL" id="CDY43579.1"/>
    </source>
</evidence>
<dbReference type="AlphaFoldDB" id="A0A078I1V4"/>
<proteinExistence type="predicted"/>
<feature type="region of interest" description="Disordered" evidence="1">
    <location>
        <begin position="158"/>
        <end position="192"/>
    </location>
</feature>
<dbReference type="PRINTS" id="PR00753">
    <property type="entry name" value="ACCSYNTHASE"/>
</dbReference>
<keyword evidence="4" id="KW-1185">Reference proteome</keyword>
<dbReference type="InterPro" id="IPR015421">
    <property type="entry name" value="PyrdxlP-dep_Trfase_major"/>
</dbReference>
<reference evidence="2" key="3">
    <citation type="submission" date="2021-01" db="EMBL/GenBank/DDBJ databases">
        <authorList>
            <consortium name="Genoscope - CEA"/>
            <person name="William W."/>
        </authorList>
    </citation>
    <scope>NUCLEOTIDE SEQUENCE</scope>
</reference>
<accession>A0A078I1V4</accession>
<dbReference type="PaxDb" id="3708-A0A078I1V4"/>
<dbReference type="EMBL" id="HG994366">
    <property type="protein sequence ID" value="CAF1922141.1"/>
    <property type="molecule type" value="Genomic_DNA"/>
</dbReference>
<feature type="compositionally biased region" description="Basic residues" evidence="1">
    <location>
        <begin position="158"/>
        <end position="167"/>
    </location>
</feature>
<evidence type="ECO:0000256" key="1">
    <source>
        <dbReference type="SAM" id="MobiDB-lite"/>
    </source>
</evidence>
<evidence type="ECO:0000313" key="4">
    <source>
        <dbReference type="Proteomes" id="UP000028999"/>
    </source>
</evidence>
<reference evidence="3 4" key="1">
    <citation type="journal article" date="2014" name="Science">
        <title>Plant genetics. Early allopolyploid evolution in the post-Neolithic Brassica napus oilseed genome.</title>
        <authorList>
            <person name="Chalhoub B."/>
            <person name="Denoeud F."/>
            <person name="Liu S."/>
            <person name="Parkin I.A."/>
            <person name="Tang H."/>
            <person name="Wang X."/>
            <person name="Chiquet J."/>
            <person name="Belcram H."/>
            <person name="Tong C."/>
            <person name="Samans B."/>
            <person name="Correa M."/>
            <person name="Da Silva C."/>
            <person name="Just J."/>
            <person name="Falentin C."/>
            <person name="Koh C.S."/>
            <person name="Le Clainche I."/>
            <person name="Bernard M."/>
            <person name="Bento P."/>
            <person name="Noel B."/>
            <person name="Labadie K."/>
            <person name="Alberti A."/>
            <person name="Charles M."/>
            <person name="Arnaud D."/>
            <person name="Guo H."/>
            <person name="Daviaud C."/>
            <person name="Alamery S."/>
            <person name="Jabbari K."/>
            <person name="Zhao M."/>
            <person name="Edger P.P."/>
            <person name="Chelaifa H."/>
            <person name="Tack D."/>
            <person name="Lassalle G."/>
            <person name="Mestiri I."/>
            <person name="Schnel N."/>
            <person name="Le Paslier M.C."/>
            <person name="Fan G."/>
            <person name="Renault V."/>
            <person name="Bayer P.E."/>
            <person name="Golicz A.A."/>
            <person name="Manoli S."/>
            <person name="Lee T.H."/>
            <person name="Thi V.H."/>
            <person name="Chalabi S."/>
            <person name="Hu Q."/>
            <person name="Fan C."/>
            <person name="Tollenaere R."/>
            <person name="Lu Y."/>
            <person name="Battail C."/>
            <person name="Shen J."/>
            <person name="Sidebottom C.H."/>
            <person name="Wang X."/>
            <person name="Canaguier A."/>
            <person name="Chauveau A."/>
            <person name="Berard A."/>
            <person name="Deniot G."/>
            <person name="Guan M."/>
            <person name="Liu Z."/>
            <person name="Sun F."/>
            <person name="Lim Y.P."/>
            <person name="Lyons E."/>
            <person name="Town C.D."/>
            <person name="Bancroft I."/>
            <person name="Wang X."/>
            <person name="Meng J."/>
            <person name="Ma J."/>
            <person name="Pires J.C."/>
            <person name="King G.J."/>
            <person name="Brunel D."/>
            <person name="Delourme R."/>
            <person name="Renard M."/>
            <person name="Aury J.M."/>
            <person name="Adams K.L."/>
            <person name="Batley J."/>
            <person name="Snowdon R.J."/>
            <person name="Tost J."/>
            <person name="Edwards D."/>
            <person name="Zhou Y."/>
            <person name="Hua W."/>
            <person name="Sharpe A.G."/>
            <person name="Paterson A.H."/>
            <person name="Guan C."/>
            <person name="Wincker P."/>
        </authorList>
    </citation>
    <scope>NUCLEOTIDE SEQUENCE [LARGE SCALE GENOMIC DNA]</scope>
    <source>
        <strain evidence="4">cv. Darmor-bzh</strain>
    </source>
</reference>
<dbReference type="Proteomes" id="UP001295469">
    <property type="component" value="Chromosome C02"/>
</dbReference>